<reference evidence="4" key="1">
    <citation type="journal article" date="2022" name="bioRxiv">
        <title>Sequencing and chromosome-scale assembly of the giantPleurodeles waltlgenome.</title>
        <authorList>
            <person name="Brown T."/>
            <person name="Elewa A."/>
            <person name="Iarovenko S."/>
            <person name="Subramanian E."/>
            <person name="Araus A.J."/>
            <person name="Petzold A."/>
            <person name="Susuki M."/>
            <person name="Suzuki K.-i.T."/>
            <person name="Hayashi T."/>
            <person name="Toyoda A."/>
            <person name="Oliveira C."/>
            <person name="Osipova E."/>
            <person name="Leigh N.D."/>
            <person name="Simon A."/>
            <person name="Yun M.H."/>
        </authorList>
    </citation>
    <scope>NUCLEOTIDE SEQUENCE</scope>
    <source>
        <strain evidence="4">20211129_DDA</strain>
        <tissue evidence="4">Liver</tissue>
    </source>
</reference>
<dbReference type="InterPro" id="IPR016181">
    <property type="entry name" value="Acyl_CoA_acyltransferase"/>
</dbReference>
<feature type="transmembrane region" description="Helical" evidence="2">
    <location>
        <begin position="44"/>
        <end position="76"/>
    </location>
</feature>
<dbReference type="Gene3D" id="3.40.630.30">
    <property type="match status" value="1"/>
</dbReference>
<accession>A0AAV7WCQ0</accession>
<evidence type="ECO:0000259" key="3">
    <source>
        <dbReference type="PROSITE" id="PS51186"/>
    </source>
</evidence>
<keyword evidence="1" id="KW-0808">Transferase</keyword>
<dbReference type="PANTHER" id="PTHR13947:SF58">
    <property type="entry name" value="8B (PUTATIVE,_PSEUDO-RELATED"/>
    <property type="match status" value="1"/>
</dbReference>
<gene>
    <name evidence="4" type="ORF">NDU88_007131</name>
</gene>
<evidence type="ECO:0000256" key="1">
    <source>
        <dbReference type="ARBA" id="ARBA00022679"/>
    </source>
</evidence>
<keyword evidence="2" id="KW-0812">Transmembrane</keyword>
<feature type="domain" description="N-acetyltransferase" evidence="3">
    <location>
        <begin position="60"/>
        <end position="217"/>
    </location>
</feature>
<proteinExistence type="predicted"/>
<dbReference type="Proteomes" id="UP001066276">
    <property type="component" value="Chromosome 1_2"/>
</dbReference>
<dbReference type="AlphaFoldDB" id="A0AAV7WCQ0"/>
<dbReference type="PROSITE" id="PS51186">
    <property type="entry name" value="GNAT"/>
    <property type="match status" value="1"/>
</dbReference>
<evidence type="ECO:0000313" key="4">
    <source>
        <dbReference type="EMBL" id="KAJ1211777.1"/>
    </source>
</evidence>
<dbReference type="CDD" id="cd04301">
    <property type="entry name" value="NAT_SF"/>
    <property type="match status" value="1"/>
</dbReference>
<protein>
    <recommendedName>
        <fullName evidence="3">N-acetyltransferase domain-containing protein</fullName>
    </recommendedName>
</protein>
<name>A0AAV7WCQ0_PLEWA</name>
<dbReference type="SUPFAM" id="SSF55729">
    <property type="entry name" value="Acyl-CoA N-acyltransferases (Nat)"/>
    <property type="match status" value="1"/>
</dbReference>
<keyword evidence="2" id="KW-0472">Membrane</keyword>
<keyword evidence="5" id="KW-1185">Reference proteome</keyword>
<evidence type="ECO:0000256" key="2">
    <source>
        <dbReference type="SAM" id="Phobius"/>
    </source>
</evidence>
<comment type="caution">
    <text evidence="4">The sequence shown here is derived from an EMBL/GenBank/DDBJ whole genome shotgun (WGS) entry which is preliminary data.</text>
</comment>
<dbReference type="EMBL" id="JANPWB010000002">
    <property type="protein sequence ID" value="KAJ1211777.1"/>
    <property type="molecule type" value="Genomic_DNA"/>
</dbReference>
<evidence type="ECO:0000313" key="5">
    <source>
        <dbReference type="Proteomes" id="UP001066276"/>
    </source>
</evidence>
<sequence length="217" mass="25003">MTTCRIRTFKDEDHKIVRQMIAVNLDGLVPLLVKHSLGLPWTKVFLLAVPLGLFIFCRSVILSIASVGILLAFLWYGSCQVVSYFLHRFLDGDMKDIQRSYMQKRGACFWVAESDGEVVGFVAANAAREKELELKRLNVSEKHWRRGIGKSLCQTLINFAKEEGYEAVVLESIIVHYSAHILYQKLGFHRTYSYVPPYFFLRVMNCIILGFRYDIPK</sequence>
<dbReference type="InterPro" id="IPR000182">
    <property type="entry name" value="GNAT_dom"/>
</dbReference>
<keyword evidence="2" id="KW-1133">Transmembrane helix</keyword>
<dbReference type="GO" id="GO:0008080">
    <property type="term" value="F:N-acetyltransferase activity"/>
    <property type="evidence" value="ECO:0007669"/>
    <property type="project" value="InterPro"/>
</dbReference>
<dbReference type="PANTHER" id="PTHR13947">
    <property type="entry name" value="GNAT FAMILY N-ACETYLTRANSFERASE"/>
    <property type="match status" value="1"/>
</dbReference>
<dbReference type="InterPro" id="IPR050769">
    <property type="entry name" value="NAT_camello-type"/>
</dbReference>
<organism evidence="4 5">
    <name type="scientific">Pleurodeles waltl</name>
    <name type="common">Iberian ribbed newt</name>
    <dbReference type="NCBI Taxonomy" id="8319"/>
    <lineage>
        <taxon>Eukaryota</taxon>
        <taxon>Metazoa</taxon>
        <taxon>Chordata</taxon>
        <taxon>Craniata</taxon>
        <taxon>Vertebrata</taxon>
        <taxon>Euteleostomi</taxon>
        <taxon>Amphibia</taxon>
        <taxon>Batrachia</taxon>
        <taxon>Caudata</taxon>
        <taxon>Salamandroidea</taxon>
        <taxon>Salamandridae</taxon>
        <taxon>Pleurodelinae</taxon>
        <taxon>Pleurodeles</taxon>
    </lineage>
</organism>
<dbReference type="Pfam" id="PF00583">
    <property type="entry name" value="Acetyltransf_1"/>
    <property type="match status" value="1"/>
</dbReference>